<keyword evidence="2" id="KW-1185">Reference proteome</keyword>
<dbReference type="SUPFAM" id="SSF53254">
    <property type="entry name" value="Phosphoglycerate mutase-like"/>
    <property type="match status" value="1"/>
</dbReference>
<dbReference type="Gene3D" id="3.40.50.1240">
    <property type="entry name" value="Phosphoglycerate mutase-like"/>
    <property type="match status" value="1"/>
</dbReference>
<gene>
    <name evidence="1" type="ORF">HEB94_008131</name>
</gene>
<proteinExistence type="predicted"/>
<dbReference type="RefSeq" id="WP_192754524.1">
    <property type="nucleotide sequence ID" value="NZ_BAABJL010000042.1"/>
</dbReference>
<dbReference type="Pfam" id="PF00300">
    <property type="entry name" value="His_Phos_1"/>
    <property type="match status" value="1"/>
</dbReference>
<comment type="caution">
    <text evidence="1">The sequence shown here is derived from an EMBL/GenBank/DDBJ whole genome shotgun (WGS) entry which is preliminary data.</text>
</comment>
<name>A0A927RPL6_9ACTN</name>
<dbReference type="InterPro" id="IPR013078">
    <property type="entry name" value="His_Pase_superF_clade-1"/>
</dbReference>
<dbReference type="InterPro" id="IPR029033">
    <property type="entry name" value="His_PPase_superfam"/>
</dbReference>
<dbReference type="Proteomes" id="UP000638648">
    <property type="component" value="Unassembled WGS sequence"/>
</dbReference>
<reference evidence="1" key="1">
    <citation type="submission" date="2020-10" db="EMBL/GenBank/DDBJ databases">
        <title>Sequencing the genomes of 1000 actinobacteria strains.</title>
        <authorList>
            <person name="Klenk H.-P."/>
        </authorList>
    </citation>
    <scope>NUCLEOTIDE SEQUENCE</scope>
    <source>
        <strain evidence="1">DSM 45354</strain>
    </source>
</reference>
<organism evidence="1 2">
    <name type="scientific">Actinopolymorpha pittospori</name>
    <dbReference type="NCBI Taxonomy" id="648752"/>
    <lineage>
        <taxon>Bacteria</taxon>
        <taxon>Bacillati</taxon>
        <taxon>Actinomycetota</taxon>
        <taxon>Actinomycetes</taxon>
        <taxon>Propionibacteriales</taxon>
        <taxon>Actinopolymorphaceae</taxon>
        <taxon>Actinopolymorpha</taxon>
    </lineage>
</organism>
<evidence type="ECO:0000313" key="1">
    <source>
        <dbReference type="EMBL" id="MBE1611283.1"/>
    </source>
</evidence>
<evidence type="ECO:0000313" key="2">
    <source>
        <dbReference type="Proteomes" id="UP000638648"/>
    </source>
</evidence>
<sequence length="190" mass="20420">MATTMHLVRHGRVVPEPARPAAEWTLHPDAGPELAALRESGLLPARARWFSSPEPKAFGTARALTGTAIGFVDGLREMTRPAQPWLGADAWSALVRRSVDEPDVPAAPGWESAAATSQRVVGAVRRILDSCPDDDVVLVGHGTAWTLVVAALTAQPPDLDAWERLRTPDHCALEVTEETSRVVSRWGGQA</sequence>
<protein>
    <submittedName>
        <fullName evidence="1">Broad specificity phosphatase PhoE</fullName>
    </submittedName>
</protein>
<dbReference type="EMBL" id="JADBEM010000001">
    <property type="protein sequence ID" value="MBE1611283.1"/>
    <property type="molecule type" value="Genomic_DNA"/>
</dbReference>
<accession>A0A927RPL6</accession>
<dbReference type="AlphaFoldDB" id="A0A927RPL6"/>